<feature type="repeat" description="PPR" evidence="2">
    <location>
        <begin position="151"/>
        <end position="185"/>
    </location>
</feature>
<comment type="caution">
    <text evidence="3">The sequence shown here is derived from an EMBL/GenBank/DDBJ whole genome shotgun (WGS) entry which is preliminary data.</text>
</comment>
<dbReference type="GO" id="GO:0003723">
    <property type="term" value="F:RNA binding"/>
    <property type="evidence" value="ECO:0007669"/>
    <property type="project" value="InterPro"/>
</dbReference>
<evidence type="ECO:0008006" key="5">
    <source>
        <dbReference type="Google" id="ProtNLM"/>
    </source>
</evidence>
<dbReference type="Proteomes" id="UP000631114">
    <property type="component" value="Unassembled WGS sequence"/>
</dbReference>
<evidence type="ECO:0000256" key="2">
    <source>
        <dbReference type="PROSITE-ProRule" id="PRU00708"/>
    </source>
</evidence>
<dbReference type="SUPFAM" id="SSF48452">
    <property type="entry name" value="TPR-like"/>
    <property type="match status" value="1"/>
</dbReference>
<keyword evidence="4" id="KW-1185">Reference proteome</keyword>
<dbReference type="EMBL" id="JADFTS010000007">
    <property type="protein sequence ID" value="KAF9595541.1"/>
    <property type="molecule type" value="Genomic_DNA"/>
</dbReference>
<dbReference type="Pfam" id="PF13041">
    <property type="entry name" value="PPR_2"/>
    <property type="match status" value="4"/>
</dbReference>
<dbReference type="FunFam" id="1.25.40.10:FF:000343">
    <property type="entry name" value="Pentatricopeptide repeat-containing protein At3g58590"/>
    <property type="match status" value="1"/>
</dbReference>
<reference evidence="3 4" key="1">
    <citation type="submission" date="2020-10" db="EMBL/GenBank/DDBJ databases">
        <title>The Coptis chinensis genome and diversification of protoberbering-type alkaloids.</title>
        <authorList>
            <person name="Wang B."/>
            <person name="Shu S."/>
            <person name="Song C."/>
            <person name="Liu Y."/>
        </authorList>
    </citation>
    <scope>NUCLEOTIDE SEQUENCE [LARGE SCALE GENOMIC DNA]</scope>
    <source>
        <strain evidence="3">HL-2020</strain>
        <tissue evidence="3">Leaf</tissue>
    </source>
</reference>
<evidence type="ECO:0000313" key="4">
    <source>
        <dbReference type="Proteomes" id="UP000631114"/>
    </source>
</evidence>
<keyword evidence="1" id="KW-0677">Repeat</keyword>
<evidence type="ECO:0000313" key="3">
    <source>
        <dbReference type="EMBL" id="KAF9595541.1"/>
    </source>
</evidence>
<dbReference type="GO" id="GO:0009451">
    <property type="term" value="P:RNA modification"/>
    <property type="evidence" value="ECO:0007669"/>
    <property type="project" value="InterPro"/>
</dbReference>
<feature type="repeat" description="PPR" evidence="2">
    <location>
        <begin position="354"/>
        <end position="388"/>
    </location>
</feature>
<dbReference type="InterPro" id="IPR011990">
    <property type="entry name" value="TPR-like_helical_dom_sf"/>
</dbReference>
<dbReference type="OrthoDB" id="750109at2759"/>
<feature type="repeat" description="PPR" evidence="2">
    <location>
        <begin position="252"/>
        <end position="286"/>
    </location>
</feature>
<dbReference type="Gene3D" id="1.25.40.10">
    <property type="entry name" value="Tetratricopeptide repeat domain"/>
    <property type="match status" value="5"/>
</dbReference>
<evidence type="ECO:0000256" key="1">
    <source>
        <dbReference type="ARBA" id="ARBA00022737"/>
    </source>
</evidence>
<name>A0A835LQ69_9MAGN</name>
<sequence>MDSLSYSSSLGVQVISALHINTNSTRTSRSLYRKNSFPSKPVAARNATQFFDESSHPKSISTNKLDIEESELACNGNINVKGIPDKLCLIEDLSHISRVGNIVLGQGYHGLIIKNGLIYDKYVVTSLMSMYAKCGDVESAKELFCGLRGSDIVTYNSLISGYASNGNLSQALELFVQAHSLGIMPNGYTFSIVLGICGNVLCIKEGMQLHGQVLKLQNLENTVVGNALLTMYCKFGMMEEVEVLFEQLPNKNHISWTAIITGFYHAECFEKALKQFKLMRQSEIVPNENTYAITLACCGGTEVLEYGKMYHAQVITNGMYSGIFVGTAIVDMYSGYGQMTDCKKLIEEMGVVTSEVSWNALLTGYVRSDQYEEAMEALCTMVWDGFTCDHFTYSNILKSCSSLASLGSGEQIHSHLIKRNYISNIHVGSSLLEMYAKCGCLAEAECIFNDMPGRDVVSCNSMIKAYALHGYPEKALFLYRNMIEEGIRPSSATFLAILSACSHSGLVQEGQECFRSMVQDFSITPEERHYCCIVDLLGRAGQREDARDFINNLPIEPNASVYRPLLAACRCQDDLQMAEFVAGRILDIDPTDPTVYVTLSNMYADVGRWGDVERQRKLMEFNEVKKEPGCSRIEVNKKLYKFYSKDRTHNEVPIIYETLEVLVREMKNLGCIPYIDFVIYNE</sequence>
<gene>
    <name evidence="3" type="ORF">IFM89_000629</name>
</gene>
<dbReference type="InterPro" id="IPR002885">
    <property type="entry name" value="PPR_rpt"/>
</dbReference>
<dbReference type="PANTHER" id="PTHR47926">
    <property type="entry name" value="PENTATRICOPEPTIDE REPEAT-CONTAINING PROTEIN"/>
    <property type="match status" value="1"/>
</dbReference>
<feature type="repeat" description="PPR" evidence="2">
    <location>
        <begin position="455"/>
        <end position="489"/>
    </location>
</feature>
<organism evidence="3 4">
    <name type="scientific">Coptis chinensis</name>
    <dbReference type="NCBI Taxonomy" id="261450"/>
    <lineage>
        <taxon>Eukaryota</taxon>
        <taxon>Viridiplantae</taxon>
        <taxon>Streptophyta</taxon>
        <taxon>Embryophyta</taxon>
        <taxon>Tracheophyta</taxon>
        <taxon>Spermatophyta</taxon>
        <taxon>Magnoliopsida</taxon>
        <taxon>Ranunculales</taxon>
        <taxon>Ranunculaceae</taxon>
        <taxon>Coptidoideae</taxon>
        <taxon>Coptis</taxon>
    </lineage>
</organism>
<protein>
    <recommendedName>
        <fullName evidence="5">Pentatricopeptide repeat-containing protein</fullName>
    </recommendedName>
</protein>
<dbReference type="PANTHER" id="PTHR47926:SF342">
    <property type="entry name" value="TETRATRICOPEPTIDE-LIKE HELICAL DOMAIN-CONTAINING PROTEIN-RELATED"/>
    <property type="match status" value="1"/>
</dbReference>
<dbReference type="FunFam" id="1.25.40.10:FF:000090">
    <property type="entry name" value="Pentatricopeptide repeat-containing protein, chloroplastic"/>
    <property type="match status" value="1"/>
</dbReference>
<dbReference type="PROSITE" id="PS51375">
    <property type="entry name" value="PPR"/>
    <property type="match status" value="4"/>
</dbReference>
<dbReference type="Pfam" id="PF01535">
    <property type="entry name" value="PPR"/>
    <property type="match status" value="2"/>
</dbReference>
<proteinExistence type="predicted"/>
<accession>A0A835LQ69</accession>
<dbReference type="InterPro" id="IPR046848">
    <property type="entry name" value="E_motif"/>
</dbReference>
<dbReference type="NCBIfam" id="TIGR00756">
    <property type="entry name" value="PPR"/>
    <property type="match status" value="4"/>
</dbReference>
<dbReference type="InterPro" id="IPR046960">
    <property type="entry name" value="PPR_At4g14850-like_plant"/>
</dbReference>
<dbReference type="AlphaFoldDB" id="A0A835LQ69"/>
<dbReference type="Pfam" id="PF20431">
    <property type="entry name" value="E_motif"/>
    <property type="match status" value="1"/>
</dbReference>